<evidence type="ECO:0000256" key="3">
    <source>
        <dbReference type="ARBA" id="ARBA00022553"/>
    </source>
</evidence>
<dbReference type="AlphaFoldDB" id="T1AXN8"/>
<evidence type="ECO:0000256" key="4">
    <source>
        <dbReference type="ARBA" id="ARBA00022679"/>
    </source>
</evidence>
<dbReference type="CDD" id="cd00082">
    <property type="entry name" value="HisKA"/>
    <property type="match status" value="1"/>
</dbReference>
<accession>T1AXN8</accession>
<dbReference type="InterPro" id="IPR036890">
    <property type="entry name" value="HATPase_C_sf"/>
</dbReference>
<dbReference type="InterPro" id="IPR003661">
    <property type="entry name" value="HisK_dim/P_dom"/>
</dbReference>
<dbReference type="EC" id="2.7.13.3" evidence="2"/>
<evidence type="ECO:0000313" key="8">
    <source>
        <dbReference type="EMBL" id="EQD45439.1"/>
    </source>
</evidence>
<evidence type="ECO:0000256" key="5">
    <source>
        <dbReference type="ARBA" id="ARBA00022777"/>
    </source>
</evidence>
<reference evidence="8" key="1">
    <citation type="submission" date="2013-08" db="EMBL/GenBank/DDBJ databases">
        <authorList>
            <person name="Mendez C."/>
            <person name="Richter M."/>
            <person name="Ferrer M."/>
            <person name="Sanchez J."/>
        </authorList>
    </citation>
    <scope>NUCLEOTIDE SEQUENCE</scope>
</reference>
<dbReference type="InterPro" id="IPR005467">
    <property type="entry name" value="His_kinase_dom"/>
</dbReference>
<dbReference type="CDD" id="cd00075">
    <property type="entry name" value="HATPase"/>
    <property type="match status" value="1"/>
</dbReference>
<dbReference type="InterPro" id="IPR003594">
    <property type="entry name" value="HATPase_dom"/>
</dbReference>
<protein>
    <recommendedName>
        <fullName evidence="2">histidine kinase</fullName>
        <ecNumber evidence="2">2.7.13.3</ecNumber>
    </recommendedName>
</protein>
<organism evidence="8">
    <name type="scientific">mine drainage metagenome</name>
    <dbReference type="NCBI Taxonomy" id="410659"/>
    <lineage>
        <taxon>unclassified sequences</taxon>
        <taxon>metagenomes</taxon>
        <taxon>ecological metagenomes</taxon>
    </lineage>
</organism>
<keyword evidence="5 8" id="KW-0418">Kinase</keyword>
<name>T1AXN8_9ZZZZ</name>
<dbReference type="SMART" id="SM00387">
    <property type="entry name" value="HATPase_c"/>
    <property type="match status" value="1"/>
</dbReference>
<dbReference type="PANTHER" id="PTHR43711:SF32">
    <property type="entry name" value="SENSOR-TYPE HISTIDINE KINASE PRRB"/>
    <property type="match status" value="1"/>
</dbReference>
<dbReference type="Pfam" id="PF00512">
    <property type="entry name" value="HisKA"/>
    <property type="match status" value="1"/>
</dbReference>
<keyword evidence="6" id="KW-0902">Two-component regulatory system</keyword>
<evidence type="ECO:0000256" key="2">
    <source>
        <dbReference type="ARBA" id="ARBA00012438"/>
    </source>
</evidence>
<sequence length="230" mass="25127">SHELKTPLANIREGTELLMDGAVGPLDAAQREVMAILRDNGLQLQRMIENLLSFSAWQTSSVGLEPSEFRLRPLVKQVLETQQLTVLAQRMRLDVQVDDVTLVADRAKMRLILENLVSNAVKYSPKGGTLHLRALISGTHLIIDVADNGPGIPKDERENVFRAFYTGRAAVGISVKGTGIGLSVVLEFVTAHGGTVQIVDGEFPGAHFRIRMPRVARNQPPEQGKQAHAA</sequence>
<feature type="domain" description="Histidine kinase" evidence="7">
    <location>
        <begin position="1"/>
        <end position="216"/>
    </location>
</feature>
<dbReference type="PROSITE" id="PS50109">
    <property type="entry name" value="HIS_KIN"/>
    <property type="match status" value="1"/>
</dbReference>
<keyword evidence="4" id="KW-0808">Transferase</keyword>
<feature type="non-terminal residue" evidence="8">
    <location>
        <position position="1"/>
    </location>
</feature>
<dbReference type="PRINTS" id="PR00344">
    <property type="entry name" value="BCTRLSENSOR"/>
</dbReference>
<dbReference type="SMART" id="SM00388">
    <property type="entry name" value="HisKA"/>
    <property type="match status" value="1"/>
</dbReference>
<comment type="catalytic activity">
    <reaction evidence="1">
        <text>ATP + protein L-histidine = ADP + protein N-phospho-L-histidine.</text>
        <dbReference type="EC" id="2.7.13.3"/>
    </reaction>
</comment>
<dbReference type="PANTHER" id="PTHR43711">
    <property type="entry name" value="TWO-COMPONENT HISTIDINE KINASE"/>
    <property type="match status" value="1"/>
</dbReference>
<gene>
    <name evidence="8" type="ORF">B2A_09302</name>
</gene>
<dbReference type="Gene3D" id="3.30.565.10">
    <property type="entry name" value="Histidine kinase-like ATPase, C-terminal domain"/>
    <property type="match status" value="1"/>
</dbReference>
<evidence type="ECO:0000259" key="7">
    <source>
        <dbReference type="PROSITE" id="PS50109"/>
    </source>
</evidence>
<dbReference type="SUPFAM" id="SSF55874">
    <property type="entry name" value="ATPase domain of HSP90 chaperone/DNA topoisomerase II/histidine kinase"/>
    <property type="match status" value="1"/>
</dbReference>
<dbReference type="Pfam" id="PF02518">
    <property type="entry name" value="HATPase_c"/>
    <property type="match status" value="1"/>
</dbReference>
<reference evidence="8" key="2">
    <citation type="journal article" date="2014" name="ISME J.">
        <title>Microbial stratification in low pH oxic and suboxic macroscopic growths along an acid mine drainage.</title>
        <authorList>
            <person name="Mendez-Garcia C."/>
            <person name="Mesa V."/>
            <person name="Sprenger R.R."/>
            <person name="Richter M."/>
            <person name="Diez M.S."/>
            <person name="Solano J."/>
            <person name="Bargiela R."/>
            <person name="Golyshina O.V."/>
            <person name="Manteca A."/>
            <person name="Ramos J.L."/>
            <person name="Gallego J.R."/>
            <person name="Llorente I."/>
            <person name="Martins Dos Santos V.A."/>
            <person name="Jensen O.N."/>
            <person name="Pelaez A.I."/>
            <person name="Sanchez J."/>
            <person name="Ferrer M."/>
        </authorList>
    </citation>
    <scope>NUCLEOTIDE SEQUENCE</scope>
</reference>
<evidence type="ECO:0000256" key="1">
    <source>
        <dbReference type="ARBA" id="ARBA00000085"/>
    </source>
</evidence>
<dbReference type="InterPro" id="IPR050736">
    <property type="entry name" value="Sensor_HK_Regulatory"/>
</dbReference>
<dbReference type="InterPro" id="IPR004358">
    <property type="entry name" value="Sig_transdc_His_kin-like_C"/>
</dbReference>
<keyword evidence="3" id="KW-0597">Phosphoprotein</keyword>
<dbReference type="EMBL" id="AUZZ01006716">
    <property type="protein sequence ID" value="EQD45439.1"/>
    <property type="molecule type" value="Genomic_DNA"/>
</dbReference>
<dbReference type="SUPFAM" id="SSF47384">
    <property type="entry name" value="Homodimeric domain of signal transducing histidine kinase"/>
    <property type="match status" value="1"/>
</dbReference>
<comment type="caution">
    <text evidence="8">The sequence shown here is derived from an EMBL/GenBank/DDBJ whole genome shotgun (WGS) entry which is preliminary data.</text>
</comment>
<dbReference type="GO" id="GO:0000155">
    <property type="term" value="F:phosphorelay sensor kinase activity"/>
    <property type="evidence" value="ECO:0007669"/>
    <property type="project" value="InterPro"/>
</dbReference>
<evidence type="ECO:0000256" key="6">
    <source>
        <dbReference type="ARBA" id="ARBA00023012"/>
    </source>
</evidence>
<proteinExistence type="predicted"/>
<dbReference type="Gene3D" id="1.10.287.130">
    <property type="match status" value="1"/>
</dbReference>
<dbReference type="InterPro" id="IPR036097">
    <property type="entry name" value="HisK_dim/P_sf"/>
</dbReference>